<reference evidence="1 2" key="1">
    <citation type="submission" date="2019-05" db="EMBL/GenBank/DDBJ databases">
        <title>Another draft genome of Portunus trituberculatus and its Hox gene families provides insights of decapod evolution.</title>
        <authorList>
            <person name="Jeong J.-H."/>
            <person name="Song I."/>
            <person name="Kim S."/>
            <person name="Choi T."/>
            <person name="Kim D."/>
            <person name="Ryu S."/>
            <person name="Kim W."/>
        </authorList>
    </citation>
    <scope>NUCLEOTIDE SEQUENCE [LARGE SCALE GENOMIC DNA]</scope>
    <source>
        <tissue evidence="1">Muscle</tissue>
    </source>
</reference>
<evidence type="ECO:0000313" key="2">
    <source>
        <dbReference type="Proteomes" id="UP000324222"/>
    </source>
</evidence>
<dbReference type="AlphaFoldDB" id="A0A5B7KBZ0"/>
<gene>
    <name evidence="1" type="ORF">E2C01_100049</name>
</gene>
<dbReference type="Proteomes" id="UP000324222">
    <property type="component" value="Unassembled WGS sequence"/>
</dbReference>
<evidence type="ECO:0000313" key="1">
    <source>
        <dbReference type="EMBL" id="MPD04366.1"/>
    </source>
</evidence>
<protein>
    <submittedName>
        <fullName evidence="1">Uncharacterized protein</fullName>
    </submittedName>
</protein>
<sequence length="60" mass="6447">MPGAPLGCPVSHLATSTTFSSSSSSSSLFAVSPECKEIAAYFFGVLWLRGRVCYDRRDVT</sequence>
<accession>A0A5B7KBZ0</accession>
<organism evidence="1 2">
    <name type="scientific">Portunus trituberculatus</name>
    <name type="common">Swimming crab</name>
    <name type="synonym">Neptunus trituberculatus</name>
    <dbReference type="NCBI Taxonomy" id="210409"/>
    <lineage>
        <taxon>Eukaryota</taxon>
        <taxon>Metazoa</taxon>
        <taxon>Ecdysozoa</taxon>
        <taxon>Arthropoda</taxon>
        <taxon>Crustacea</taxon>
        <taxon>Multicrustacea</taxon>
        <taxon>Malacostraca</taxon>
        <taxon>Eumalacostraca</taxon>
        <taxon>Eucarida</taxon>
        <taxon>Decapoda</taxon>
        <taxon>Pleocyemata</taxon>
        <taxon>Brachyura</taxon>
        <taxon>Eubrachyura</taxon>
        <taxon>Portunoidea</taxon>
        <taxon>Portunidae</taxon>
        <taxon>Portuninae</taxon>
        <taxon>Portunus</taxon>
    </lineage>
</organism>
<proteinExistence type="predicted"/>
<comment type="caution">
    <text evidence="1">The sequence shown here is derived from an EMBL/GenBank/DDBJ whole genome shotgun (WGS) entry which is preliminary data.</text>
</comment>
<dbReference type="EMBL" id="VSRR010140755">
    <property type="protein sequence ID" value="MPD04366.1"/>
    <property type="molecule type" value="Genomic_DNA"/>
</dbReference>
<keyword evidence="2" id="KW-1185">Reference proteome</keyword>
<name>A0A5B7KBZ0_PORTR</name>